<feature type="transmembrane region" description="Helical" evidence="8">
    <location>
        <begin position="293"/>
        <end position="314"/>
    </location>
</feature>
<dbReference type="OrthoDB" id="9768329at2"/>
<comment type="subcellular location">
    <subcellularLocation>
        <location evidence="1">Cell membrane</location>
        <topology evidence="1">Multi-pass membrane protein</topology>
    </subcellularLocation>
    <subcellularLocation>
        <location evidence="7">Membrane</location>
        <topology evidence="7">Multi-pass membrane protein</topology>
    </subcellularLocation>
</comment>
<feature type="transmembrane region" description="Helical" evidence="8">
    <location>
        <begin position="154"/>
        <end position="172"/>
    </location>
</feature>
<comment type="caution">
    <text evidence="10">The sequence shown here is derived from an EMBL/GenBank/DDBJ whole genome shotgun (WGS) entry which is preliminary data.</text>
</comment>
<feature type="transmembrane region" description="Helical" evidence="8">
    <location>
        <begin position="226"/>
        <end position="251"/>
    </location>
</feature>
<feature type="domain" description="NADH:quinone oxidoreductase/Mrp antiporter transmembrane" evidence="9">
    <location>
        <begin position="150"/>
        <end position="440"/>
    </location>
</feature>
<dbReference type="InterPro" id="IPR050586">
    <property type="entry name" value="CPA3_Na-H_Antiporter_D"/>
</dbReference>
<dbReference type="EMBL" id="STGV01000003">
    <property type="protein sequence ID" value="THV22945.1"/>
    <property type="molecule type" value="Genomic_DNA"/>
</dbReference>
<protein>
    <submittedName>
        <fullName evidence="10">Na+/H+ antiporter subunit D</fullName>
    </submittedName>
</protein>
<evidence type="ECO:0000313" key="11">
    <source>
        <dbReference type="Proteomes" id="UP000308828"/>
    </source>
</evidence>
<feature type="transmembrane region" description="Helical" evidence="8">
    <location>
        <begin position="22"/>
        <end position="42"/>
    </location>
</feature>
<evidence type="ECO:0000256" key="7">
    <source>
        <dbReference type="RuleBase" id="RU000320"/>
    </source>
</evidence>
<feature type="transmembrane region" description="Helical" evidence="8">
    <location>
        <begin position="378"/>
        <end position="405"/>
    </location>
</feature>
<comment type="similarity">
    <text evidence="2">Belongs to the CPA3 antiporters (TC 2.A.63) subunit D family.</text>
</comment>
<feature type="transmembrane region" description="Helical" evidence="8">
    <location>
        <begin position="129"/>
        <end position="148"/>
    </location>
</feature>
<feature type="transmembrane region" description="Helical" evidence="8">
    <location>
        <begin position="345"/>
        <end position="366"/>
    </location>
</feature>
<feature type="transmembrane region" description="Helical" evidence="8">
    <location>
        <begin position="86"/>
        <end position="117"/>
    </location>
</feature>
<dbReference type="NCBIfam" id="NF009306">
    <property type="entry name" value="PRK12663.1"/>
    <property type="match status" value="1"/>
</dbReference>
<feature type="transmembrane region" description="Helical" evidence="8">
    <location>
        <begin position="321"/>
        <end position="339"/>
    </location>
</feature>
<accession>A0A4S8P138</accession>
<feature type="transmembrane region" description="Helical" evidence="8">
    <location>
        <begin position="425"/>
        <end position="453"/>
    </location>
</feature>
<dbReference type="GO" id="GO:0042773">
    <property type="term" value="P:ATP synthesis coupled electron transport"/>
    <property type="evidence" value="ECO:0007669"/>
    <property type="project" value="InterPro"/>
</dbReference>
<dbReference type="PANTHER" id="PTHR42703:SF1">
    <property type="entry name" value="NA(+)_H(+) ANTIPORTER SUBUNIT D1"/>
    <property type="match status" value="1"/>
</dbReference>
<evidence type="ECO:0000256" key="2">
    <source>
        <dbReference type="ARBA" id="ARBA00005346"/>
    </source>
</evidence>
<dbReference type="GO" id="GO:0005886">
    <property type="term" value="C:plasma membrane"/>
    <property type="evidence" value="ECO:0007669"/>
    <property type="project" value="UniProtKB-SubCell"/>
</dbReference>
<evidence type="ECO:0000256" key="6">
    <source>
        <dbReference type="ARBA" id="ARBA00023136"/>
    </source>
</evidence>
<reference evidence="10 11" key="1">
    <citation type="submission" date="2019-04" db="EMBL/GenBank/DDBJ databases">
        <title>Genome sequence of strain shin9-1.</title>
        <authorList>
            <person name="Gao J."/>
            <person name="Sun J."/>
        </authorList>
    </citation>
    <scope>NUCLEOTIDE SEQUENCE [LARGE SCALE GENOMIC DNA]</scope>
    <source>
        <strain evidence="11">shin9-1</strain>
    </source>
</reference>
<dbReference type="RefSeq" id="WP_136598389.1">
    <property type="nucleotide sequence ID" value="NZ_STGV01000003.1"/>
</dbReference>
<gene>
    <name evidence="10" type="ORF">FAA97_09930</name>
</gene>
<evidence type="ECO:0000256" key="5">
    <source>
        <dbReference type="ARBA" id="ARBA00022989"/>
    </source>
</evidence>
<keyword evidence="5 8" id="KW-1133">Transmembrane helix</keyword>
<dbReference type="Pfam" id="PF00361">
    <property type="entry name" value="Proton_antipo_M"/>
    <property type="match status" value="1"/>
</dbReference>
<evidence type="ECO:0000256" key="8">
    <source>
        <dbReference type="SAM" id="Phobius"/>
    </source>
</evidence>
<evidence type="ECO:0000259" key="9">
    <source>
        <dbReference type="Pfam" id="PF00361"/>
    </source>
</evidence>
<dbReference type="PANTHER" id="PTHR42703">
    <property type="entry name" value="NADH DEHYDROGENASE"/>
    <property type="match status" value="1"/>
</dbReference>
<feature type="transmembrane region" description="Helical" evidence="8">
    <location>
        <begin position="184"/>
        <end position="206"/>
    </location>
</feature>
<evidence type="ECO:0000256" key="3">
    <source>
        <dbReference type="ARBA" id="ARBA00022475"/>
    </source>
</evidence>
<evidence type="ECO:0000313" key="10">
    <source>
        <dbReference type="EMBL" id="THV22945.1"/>
    </source>
</evidence>
<keyword evidence="11" id="KW-1185">Reference proteome</keyword>
<dbReference type="Proteomes" id="UP000308828">
    <property type="component" value="Unassembled WGS sequence"/>
</dbReference>
<dbReference type="GO" id="GO:0008137">
    <property type="term" value="F:NADH dehydrogenase (ubiquinone) activity"/>
    <property type="evidence" value="ECO:0007669"/>
    <property type="project" value="InterPro"/>
</dbReference>
<evidence type="ECO:0000256" key="1">
    <source>
        <dbReference type="ARBA" id="ARBA00004651"/>
    </source>
</evidence>
<name>A0A4S8P138_9HYPH</name>
<dbReference type="InterPro" id="IPR003918">
    <property type="entry name" value="NADH_UbQ_OxRdtase"/>
</dbReference>
<dbReference type="InterPro" id="IPR001750">
    <property type="entry name" value="ND/Mrp_TM"/>
</dbReference>
<sequence length="524" mass="55822">MAAPSTQVVDYAAAMVTEPASFAQWLTVTPIALCMAFAAFLMMIRHRVHWHPPVAILGLLLLVLNTILLLRQVLADGPITMMMGRWLPPFGIAITVDLTGALLALSAAIVALACVLYAQVEIDRSGRRYGFYPLLMMLMAGVCGAFLTGDIFNLYVWFEVLLISSFGLLILGSEHRQIDGALKYAVLNLIATTLFLIAVAYLYGIFGTLNMADIARKVPLYQETAPLVTLSALFILAFSMKAAAFPVNFWLPASYHTPRVVVSALFAGLLTKVGVYALMRVMVMLFPVERETLSLPIAVVAVLTLIFGALGALAQSDVRRFLGFVVIAGIGNMFVGVAIGGEAAVGAALLYALHSIILMTALYLVAGEIARIGGSFNLASVSGLWTAAPVFGAVSLALFFAASGLPPFSGFWPKALLVKASIDIGAWWLAAAVLISGFFTTIAFGRVFLFAFWKPAPADRPVSAGPIRPGETGWRLTPIVLLGGLVVWFGLFPEQLISATHDAAIGLSSPVAYIGSVFTQGGAQ</sequence>
<proteinExistence type="inferred from homology"/>
<keyword evidence="6 8" id="KW-0472">Membrane</keyword>
<feature type="transmembrane region" description="Helical" evidence="8">
    <location>
        <begin position="263"/>
        <end position="287"/>
    </location>
</feature>
<organism evidence="10 11">
    <name type="scientific">Peteryoungia ipomoeae</name>
    <dbReference type="NCBI Taxonomy" id="1210932"/>
    <lineage>
        <taxon>Bacteria</taxon>
        <taxon>Pseudomonadati</taxon>
        <taxon>Pseudomonadota</taxon>
        <taxon>Alphaproteobacteria</taxon>
        <taxon>Hyphomicrobiales</taxon>
        <taxon>Rhizobiaceae</taxon>
        <taxon>Peteryoungia</taxon>
    </lineage>
</organism>
<keyword evidence="4 7" id="KW-0812">Transmembrane</keyword>
<dbReference type="AlphaFoldDB" id="A0A4S8P138"/>
<evidence type="ECO:0000256" key="4">
    <source>
        <dbReference type="ARBA" id="ARBA00022692"/>
    </source>
</evidence>
<feature type="transmembrane region" description="Helical" evidence="8">
    <location>
        <begin position="54"/>
        <end position="74"/>
    </location>
</feature>
<dbReference type="PRINTS" id="PR01437">
    <property type="entry name" value="NUOXDRDTASE4"/>
</dbReference>
<keyword evidence="3" id="KW-1003">Cell membrane</keyword>